<dbReference type="HOGENOM" id="CLU_003901_0_2_1"/>
<evidence type="ECO:0000313" key="17">
    <source>
        <dbReference type="EMBL" id="EFA04888.1"/>
    </source>
</evidence>
<dbReference type="PhylomeDB" id="D2A3T9"/>
<dbReference type="InterPro" id="IPR017961">
    <property type="entry name" value="DNA_pol_Y-fam_little_finger"/>
</dbReference>
<accession>D2A3T9</accession>
<dbReference type="Gene3D" id="6.10.250.1490">
    <property type="match status" value="1"/>
</dbReference>
<dbReference type="eggNOG" id="KOG2093">
    <property type="taxonomic scope" value="Eukaryota"/>
</dbReference>
<dbReference type="SUPFAM" id="SSF52113">
    <property type="entry name" value="BRCT domain"/>
    <property type="match status" value="1"/>
</dbReference>
<reference evidence="17 18" key="1">
    <citation type="journal article" date="2008" name="Nature">
        <title>The genome of the model beetle and pest Tribolium castaneum.</title>
        <authorList>
            <consortium name="Tribolium Genome Sequencing Consortium"/>
            <person name="Richards S."/>
            <person name="Gibbs R.A."/>
            <person name="Weinstock G.M."/>
            <person name="Brown S.J."/>
            <person name="Denell R."/>
            <person name="Beeman R.W."/>
            <person name="Gibbs R."/>
            <person name="Beeman R.W."/>
            <person name="Brown S.J."/>
            <person name="Bucher G."/>
            <person name="Friedrich M."/>
            <person name="Grimmelikhuijzen C.J."/>
            <person name="Klingler M."/>
            <person name="Lorenzen M."/>
            <person name="Richards S."/>
            <person name="Roth S."/>
            <person name="Schroder R."/>
            <person name="Tautz D."/>
            <person name="Zdobnov E.M."/>
            <person name="Muzny D."/>
            <person name="Gibbs R.A."/>
            <person name="Weinstock G.M."/>
            <person name="Attaway T."/>
            <person name="Bell S."/>
            <person name="Buhay C.J."/>
            <person name="Chandrabose M.N."/>
            <person name="Chavez D."/>
            <person name="Clerk-Blankenburg K.P."/>
            <person name="Cree A."/>
            <person name="Dao M."/>
            <person name="Davis C."/>
            <person name="Chacko J."/>
            <person name="Dinh H."/>
            <person name="Dugan-Rocha S."/>
            <person name="Fowler G."/>
            <person name="Garner T.T."/>
            <person name="Garnes J."/>
            <person name="Gnirke A."/>
            <person name="Hawes A."/>
            <person name="Hernandez J."/>
            <person name="Hines S."/>
            <person name="Holder M."/>
            <person name="Hume J."/>
            <person name="Jhangiani S.N."/>
            <person name="Joshi V."/>
            <person name="Khan Z.M."/>
            <person name="Jackson L."/>
            <person name="Kovar C."/>
            <person name="Kowis A."/>
            <person name="Lee S."/>
            <person name="Lewis L.R."/>
            <person name="Margolis J."/>
            <person name="Morgan M."/>
            <person name="Nazareth L.V."/>
            <person name="Nguyen N."/>
            <person name="Okwuonu G."/>
            <person name="Parker D."/>
            <person name="Richards S."/>
            <person name="Ruiz S.J."/>
            <person name="Santibanez J."/>
            <person name="Savard J."/>
            <person name="Scherer S.E."/>
            <person name="Schneider B."/>
            <person name="Sodergren E."/>
            <person name="Tautz D."/>
            <person name="Vattahil S."/>
            <person name="Villasana D."/>
            <person name="White C.S."/>
            <person name="Wright R."/>
            <person name="Park Y."/>
            <person name="Beeman R.W."/>
            <person name="Lord J."/>
            <person name="Oppert B."/>
            <person name="Lorenzen M."/>
            <person name="Brown S."/>
            <person name="Wang L."/>
            <person name="Savard J."/>
            <person name="Tautz D."/>
            <person name="Richards S."/>
            <person name="Weinstock G."/>
            <person name="Gibbs R.A."/>
            <person name="Liu Y."/>
            <person name="Worley K."/>
            <person name="Weinstock G."/>
            <person name="Elsik C.G."/>
            <person name="Reese J.T."/>
            <person name="Elhaik E."/>
            <person name="Landan G."/>
            <person name="Graur D."/>
            <person name="Arensburger P."/>
            <person name="Atkinson P."/>
            <person name="Beeman R.W."/>
            <person name="Beidler J."/>
            <person name="Brown S.J."/>
            <person name="Demuth J.P."/>
            <person name="Drury D.W."/>
            <person name="Du Y.Z."/>
            <person name="Fujiwara H."/>
            <person name="Lorenzen M."/>
            <person name="Maselli V."/>
            <person name="Osanai M."/>
            <person name="Park Y."/>
            <person name="Robertson H.M."/>
            <person name="Tu Z."/>
            <person name="Wang J.J."/>
            <person name="Wang S."/>
            <person name="Richards S."/>
            <person name="Song H."/>
            <person name="Zhang L."/>
            <person name="Sodergren E."/>
            <person name="Werner D."/>
            <person name="Stanke M."/>
            <person name="Morgenstern B."/>
            <person name="Solovyev V."/>
            <person name="Kosarev P."/>
            <person name="Brown G."/>
            <person name="Chen H.C."/>
            <person name="Ermolaeva O."/>
            <person name="Hlavina W."/>
            <person name="Kapustin Y."/>
            <person name="Kiryutin B."/>
            <person name="Kitts P."/>
            <person name="Maglott D."/>
            <person name="Pruitt K."/>
            <person name="Sapojnikov V."/>
            <person name="Souvorov A."/>
            <person name="Mackey A.J."/>
            <person name="Waterhouse R.M."/>
            <person name="Wyder S."/>
            <person name="Zdobnov E.M."/>
            <person name="Zdobnov E.M."/>
            <person name="Wyder S."/>
            <person name="Kriventseva E.V."/>
            <person name="Kadowaki T."/>
            <person name="Bork P."/>
            <person name="Aranda M."/>
            <person name="Bao R."/>
            <person name="Beermann A."/>
            <person name="Berns N."/>
            <person name="Bolognesi R."/>
            <person name="Bonneton F."/>
            <person name="Bopp D."/>
            <person name="Brown S.J."/>
            <person name="Bucher G."/>
            <person name="Butts T."/>
            <person name="Chaumot A."/>
            <person name="Denell R.E."/>
            <person name="Ferrier D.E."/>
            <person name="Friedrich M."/>
            <person name="Gordon C.M."/>
            <person name="Jindra M."/>
            <person name="Klingler M."/>
            <person name="Lan Q."/>
            <person name="Lattorff H.M."/>
            <person name="Laudet V."/>
            <person name="von Levetsow C."/>
            <person name="Liu Z."/>
            <person name="Lutz R."/>
            <person name="Lynch J.A."/>
            <person name="da Fonseca R.N."/>
            <person name="Posnien N."/>
            <person name="Reuter R."/>
            <person name="Roth S."/>
            <person name="Savard J."/>
            <person name="Schinko J.B."/>
            <person name="Schmitt C."/>
            <person name="Schoppmeier M."/>
            <person name="Schroder R."/>
            <person name="Shippy T.D."/>
            <person name="Simonnet F."/>
            <person name="Marques-Souza H."/>
            <person name="Tautz D."/>
            <person name="Tomoyasu Y."/>
            <person name="Trauner J."/>
            <person name="Van der Zee M."/>
            <person name="Vervoort M."/>
            <person name="Wittkopp N."/>
            <person name="Wimmer E.A."/>
            <person name="Yang X."/>
            <person name="Jones A.K."/>
            <person name="Sattelle D.B."/>
            <person name="Ebert P.R."/>
            <person name="Nelson D."/>
            <person name="Scott J.G."/>
            <person name="Beeman R.W."/>
            <person name="Muthukrishnan S."/>
            <person name="Kramer K.J."/>
            <person name="Arakane Y."/>
            <person name="Beeman R.W."/>
            <person name="Zhu Q."/>
            <person name="Hogenkamp D."/>
            <person name="Dixit R."/>
            <person name="Oppert B."/>
            <person name="Jiang H."/>
            <person name="Zou Z."/>
            <person name="Marshall J."/>
            <person name="Elpidina E."/>
            <person name="Vinokurov K."/>
            <person name="Oppert C."/>
            <person name="Zou Z."/>
            <person name="Evans J."/>
            <person name="Lu Z."/>
            <person name="Zhao P."/>
            <person name="Sumathipala N."/>
            <person name="Altincicek B."/>
            <person name="Vilcinskas A."/>
            <person name="Williams M."/>
            <person name="Hultmark D."/>
            <person name="Hetru C."/>
            <person name="Jiang H."/>
            <person name="Grimmelikhuijzen C.J."/>
            <person name="Hauser F."/>
            <person name="Cazzamali G."/>
            <person name="Williamson M."/>
            <person name="Park Y."/>
            <person name="Li B."/>
            <person name="Tanaka Y."/>
            <person name="Predel R."/>
            <person name="Neupert S."/>
            <person name="Schachtner J."/>
            <person name="Verleyen P."/>
            <person name="Raible F."/>
            <person name="Bork P."/>
            <person name="Friedrich M."/>
            <person name="Walden K.K."/>
            <person name="Robertson H.M."/>
            <person name="Angeli S."/>
            <person name="Foret S."/>
            <person name="Bucher G."/>
            <person name="Schuetz S."/>
            <person name="Maleszka R."/>
            <person name="Wimmer E.A."/>
            <person name="Beeman R.W."/>
            <person name="Lorenzen M."/>
            <person name="Tomoyasu Y."/>
            <person name="Miller S.C."/>
            <person name="Grossmann D."/>
            <person name="Bucher G."/>
        </authorList>
    </citation>
    <scope>NUCLEOTIDE SEQUENCE [LARGE SCALE GENOMIC DNA]</scope>
    <source>
        <strain evidence="17 18">Georgia GA2</strain>
    </source>
</reference>
<dbReference type="CDD" id="cd17719">
    <property type="entry name" value="BRCT_Rev1"/>
    <property type="match status" value="1"/>
</dbReference>
<dbReference type="InterPro" id="IPR053848">
    <property type="entry name" value="IMS_HHH_1"/>
</dbReference>
<dbReference type="Pfam" id="PF11799">
    <property type="entry name" value="IMS_C"/>
    <property type="match status" value="1"/>
</dbReference>
<comment type="subcellular location">
    <subcellularLocation>
        <location evidence="2">Nucleus</location>
    </subcellularLocation>
</comment>
<evidence type="ECO:0000256" key="7">
    <source>
        <dbReference type="ARBA" id="ARBA00022695"/>
    </source>
</evidence>
<feature type="region of interest" description="Disordered" evidence="14">
    <location>
        <begin position="704"/>
        <end position="725"/>
    </location>
</feature>
<dbReference type="InterPro" id="IPR012112">
    <property type="entry name" value="REV1"/>
</dbReference>
<keyword evidence="7" id="KW-0548">Nucleotidyltransferase</keyword>
<dbReference type="GO" id="GO:0003684">
    <property type="term" value="F:damaged DNA binding"/>
    <property type="evidence" value="ECO:0007669"/>
    <property type="project" value="InterPro"/>
</dbReference>
<dbReference type="OMA" id="GGEFHIY"/>
<dbReference type="Gene3D" id="3.40.1170.60">
    <property type="match status" value="1"/>
</dbReference>
<keyword evidence="13" id="KW-0539">Nucleus</keyword>
<keyword evidence="11" id="KW-0238">DNA-binding</keyword>
<keyword evidence="6" id="KW-0808">Transferase</keyword>
<dbReference type="Gene3D" id="3.30.70.270">
    <property type="match status" value="1"/>
</dbReference>
<dbReference type="SUPFAM" id="SSF100879">
    <property type="entry name" value="Lesion bypass DNA polymerase (Y-family), little finger domain"/>
    <property type="match status" value="1"/>
</dbReference>
<dbReference type="GO" id="GO:0042276">
    <property type="term" value="P:error-prone translesion synthesis"/>
    <property type="evidence" value="ECO:0000318"/>
    <property type="project" value="GO_Central"/>
</dbReference>
<protein>
    <recommendedName>
        <fullName evidence="4">DNA repair protein REV1</fullName>
    </recommendedName>
</protein>
<keyword evidence="5" id="KW-0237">DNA synthesis</keyword>
<keyword evidence="18" id="KW-1185">Reference proteome</keyword>
<evidence type="ECO:0000256" key="8">
    <source>
        <dbReference type="ARBA" id="ARBA00022723"/>
    </source>
</evidence>
<dbReference type="FunFam" id="3.30.1490.100:FF:000001">
    <property type="entry name" value="DNA repair protein REV1"/>
    <property type="match status" value="1"/>
</dbReference>
<sequence>MSRRRQQNRDDEDNGFAEWGGYMEAKKAKLREQYKETTAKEVEKLSDIFTGVSILVNGLTNPSSDQLKLLMAQHGGTFHLYQSSTTTHIIASNLPNVKINKLGSVPIVKPSWITDSIALNKLLDYKRYLLYTNQTTTQPPLDFPVVAKTASDPHFLEEFYSNSRLHLISTLGAEYKQFISDLREKPRDFPGRVKLSHVPKTGAVPQTPVVMHIDMDCFFVSVGLRTRPELRGLPVAVTHARRAQLNPNKEREETVTLNMDRMPEGVELRMIDGRSSMSEVASCSYEARKCGVKNGMFLGAAAKLCPQIKTIPYDFEGYKEVSMVLYKTLASYTLNIEAVSCDEMYVEVSDLLKSYDLSVEDWANHIRDEIKTATGCPCSTGFGSNRLQARLATKKAKPDGSYYLKPEDVESYLAEIALADLPGVGYATLSKLKSLGLETCGDVQVASLGVLQRELGAKMGETLLEQAKGIDRKPLNYTHERKSVSAEINYGIRFKTINECYNFLESLGNEVWSRLNEIKMRAKTVTLKLMIRAADAPLETAKFLGHGLCDSVSKSQTLAHHISDVKILHREVRTLYDKMNVNYAELRGLGVQLTKLEKLAPINPTLSNFLQQESKKIQPTGDKTASRGRELVRPPSGEKVATRGRPRKNSKGQKNSLSNFFKNKKEITGQNKSVEIKKAEVDLNVLQELPPEIRAEIIKEYNLETPAPKPPLESPETAPPAKKSPFSGLNWPQLKPILYKWLQSEQKPDNYDVVLLGEHFRQSAITRDIDWLPTAMNFLYRNFAQMNCCWHKAYHKIVDLVQQGMVARYGGTLLIKRDFDCLNCF</sequence>
<name>D2A3T9_TRICA</name>
<dbReference type="PANTHER" id="PTHR45990">
    <property type="entry name" value="DNA REPAIR PROTEIN REV1"/>
    <property type="match status" value="1"/>
</dbReference>
<dbReference type="GO" id="GO:0003887">
    <property type="term" value="F:DNA-directed DNA polymerase activity"/>
    <property type="evidence" value="ECO:0000318"/>
    <property type="project" value="GO_Central"/>
</dbReference>
<dbReference type="InterPro" id="IPR036420">
    <property type="entry name" value="BRCT_dom_sf"/>
</dbReference>
<keyword evidence="9" id="KW-0227">DNA damage</keyword>
<evidence type="ECO:0000256" key="12">
    <source>
        <dbReference type="ARBA" id="ARBA00023204"/>
    </source>
</evidence>
<feature type="compositionally biased region" description="Basic residues" evidence="14">
    <location>
        <begin position="642"/>
        <end position="651"/>
    </location>
</feature>
<dbReference type="AlphaFoldDB" id="D2A3T9"/>
<evidence type="ECO:0000259" key="16">
    <source>
        <dbReference type="PROSITE" id="PS50173"/>
    </source>
</evidence>
<dbReference type="GO" id="GO:0017125">
    <property type="term" value="F:deoxycytidyl transferase activity"/>
    <property type="evidence" value="ECO:0000318"/>
    <property type="project" value="GO_Central"/>
</dbReference>
<dbReference type="OrthoDB" id="427711at2759"/>
<dbReference type="InterPro" id="IPR038401">
    <property type="entry name" value="Rev1_C_sf"/>
</dbReference>
<dbReference type="CDD" id="cd01701">
    <property type="entry name" value="PolY_Rev1"/>
    <property type="match status" value="1"/>
</dbReference>
<dbReference type="KEGG" id="tca:656692"/>
<dbReference type="InterPro" id="IPR031991">
    <property type="entry name" value="Rev1_C"/>
</dbReference>
<gene>
    <name evidence="17" type="primary">AUGUSTUS-3.0.2_14950</name>
    <name evidence="17" type="ORF">TcasGA2_TC014950</name>
</gene>
<dbReference type="GO" id="GO:0005634">
    <property type="term" value="C:nucleus"/>
    <property type="evidence" value="ECO:0007669"/>
    <property type="project" value="UniProtKB-SubCell"/>
</dbReference>
<dbReference type="GO" id="GO:0046872">
    <property type="term" value="F:metal ion binding"/>
    <property type="evidence" value="ECO:0007669"/>
    <property type="project" value="UniProtKB-KW"/>
</dbReference>
<evidence type="ECO:0000256" key="9">
    <source>
        <dbReference type="ARBA" id="ARBA00022763"/>
    </source>
</evidence>
<reference evidence="17 18" key="2">
    <citation type="journal article" date="2010" name="Nucleic Acids Res.">
        <title>BeetleBase in 2010: revisions to provide comprehensive genomic information for Tribolium castaneum.</title>
        <authorList>
            <person name="Kim H.S."/>
            <person name="Murphy T."/>
            <person name="Xia J."/>
            <person name="Caragea D."/>
            <person name="Park Y."/>
            <person name="Beeman R.W."/>
            <person name="Lorenzen M.D."/>
            <person name="Butcher S."/>
            <person name="Manak J.R."/>
            <person name="Brown S.J."/>
        </authorList>
    </citation>
    <scope>GENOME REANNOTATION</scope>
    <source>
        <strain evidence="17 18">Georgia GA2</strain>
    </source>
</reference>
<comment type="similarity">
    <text evidence="3">Belongs to the DNA polymerase type-Y family.</text>
</comment>
<dbReference type="PIRSF" id="PIRSF036573">
    <property type="entry name" value="REV1"/>
    <property type="match status" value="1"/>
</dbReference>
<dbReference type="InParanoid" id="D2A3T9"/>
<dbReference type="GO" id="GO:0070987">
    <property type="term" value="P:error-free translesion synthesis"/>
    <property type="evidence" value="ECO:0000318"/>
    <property type="project" value="GO_Central"/>
</dbReference>
<comment type="cofactor">
    <cofactor evidence="1">
        <name>Mg(2+)</name>
        <dbReference type="ChEBI" id="CHEBI:18420"/>
    </cofactor>
</comment>
<dbReference type="Pfam" id="PF00817">
    <property type="entry name" value="IMS"/>
    <property type="match status" value="1"/>
</dbReference>
<feature type="domain" description="UmuC" evidence="16">
    <location>
        <begin position="210"/>
        <end position="425"/>
    </location>
</feature>
<evidence type="ECO:0000256" key="10">
    <source>
        <dbReference type="ARBA" id="ARBA00022842"/>
    </source>
</evidence>
<dbReference type="InterPro" id="IPR043502">
    <property type="entry name" value="DNA/RNA_pol_sf"/>
</dbReference>
<dbReference type="InterPro" id="IPR001357">
    <property type="entry name" value="BRCT_dom"/>
</dbReference>
<keyword evidence="10" id="KW-0460">Magnesium</keyword>
<evidence type="ECO:0000256" key="1">
    <source>
        <dbReference type="ARBA" id="ARBA00001946"/>
    </source>
</evidence>
<evidence type="ECO:0000256" key="6">
    <source>
        <dbReference type="ARBA" id="ARBA00022679"/>
    </source>
</evidence>
<feature type="domain" description="BRCT" evidence="15">
    <location>
        <begin position="44"/>
        <end position="130"/>
    </location>
</feature>
<evidence type="ECO:0000256" key="11">
    <source>
        <dbReference type="ARBA" id="ARBA00023125"/>
    </source>
</evidence>
<dbReference type="Pfam" id="PF16727">
    <property type="entry name" value="REV1_C"/>
    <property type="match status" value="1"/>
</dbReference>
<dbReference type="GO" id="GO:0006281">
    <property type="term" value="P:DNA repair"/>
    <property type="evidence" value="ECO:0007669"/>
    <property type="project" value="UniProtKB-KW"/>
</dbReference>
<dbReference type="Proteomes" id="UP000007266">
    <property type="component" value="Linkage group 6"/>
</dbReference>
<keyword evidence="8" id="KW-0479">Metal-binding</keyword>
<evidence type="ECO:0000256" key="2">
    <source>
        <dbReference type="ARBA" id="ARBA00004123"/>
    </source>
</evidence>
<dbReference type="FunCoup" id="D2A3T9">
    <property type="interactions" value="1022"/>
</dbReference>
<dbReference type="SMART" id="SM00292">
    <property type="entry name" value="BRCT"/>
    <property type="match status" value="1"/>
</dbReference>
<dbReference type="InterPro" id="IPR043128">
    <property type="entry name" value="Rev_trsase/Diguanyl_cyclase"/>
</dbReference>
<dbReference type="Gene3D" id="6.10.250.1630">
    <property type="match status" value="1"/>
</dbReference>
<evidence type="ECO:0000256" key="14">
    <source>
        <dbReference type="SAM" id="MobiDB-lite"/>
    </source>
</evidence>
<evidence type="ECO:0000313" key="18">
    <source>
        <dbReference type="Proteomes" id="UP000007266"/>
    </source>
</evidence>
<keyword evidence="12" id="KW-0234">DNA repair</keyword>
<dbReference type="PROSITE" id="PS50172">
    <property type="entry name" value="BRCT"/>
    <property type="match status" value="1"/>
</dbReference>
<dbReference type="Gene3D" id="1.10.150.20">
    <property type="entry name" value="5' to 3' exonuclease, C-terminal subdomain"/>
    <property type="match status" value="1"/>
</dbReference>
<evidence type="ECO:0000259" key="15">
    <source>
        <dbReference type="PROSITE" id="PS50172"/>
    </source>
</evidence>
<evidence type="ECO:0000256" key="3">
    <source>
        <dbReference type="ARBA" id="ARBA00010945"/>
    </source>
</evidence>
<dbReference type="FunFam" id="3.40.50.10190:FF:000011">
    <property type="entry name" value="DNA repair protein REV1"/>
    <property type="match status" value="1"/>
</dbReference>
<proteinExistence type="inferred from homology"/>
<dbReference type="STRING" id="7070.D2A3T9"/>
<dbReference type="Pfam" id="PF21999">
    <property type="entry name" value="IMS_HHH_1"/>
    <property type="match status" value="1"/>
</dbReference>
<dbReference type="PROSITE" id="PS50173">
    <property type="entry name" value="UMUC"/>
    <property type="match status" value="1"/>
</dbReference>
<dbReference type="EMBL" id="KQ971348">
    <property type="protein sequence ID" value="EFA04888.1"/>
    <property type="molecule type" value="Genomic_DNA"/>
</dbReference>
<evidence type="ECO:0000256" key="13">
    <source>
        <dbReference type="ARBA" id="ARBA00023242"/>
    </source>
</evidence>
<dbReference type="Gene3D" id="3.40.50.10190">
    <property type="entry name" value="BRCT domain"/>
    <property type="match status" value="1"/>
</dbReference>
<dbReference type="PANTHER" id="PTHR45990:SF1">
    <property type="entry name" value="DNA REPAIR PROTEIN REV1"/>
    <property type="match status" value="1"/>
</dbReference>
<dbReference type="SUPFAM" id="SSF56672">
    <property type="entry name" value="DNA/RNA polymerases"/>
    <property type="match status" value="1"/>
</dbReference>
<dbReference type="InterPro" id="IPR001126">
    <property type="entry name" value="UmuC"/>
</dbReference>
<dbReference type="Pfam" id="PF00533">
    <property type="entry name" value="BRCT"/>
    <property type="match status" value="1"/>
</dbReference>
<evidence type="ECO:0000256" key="5">
    <source>
        <dbReference type="ARBA" id="ARBA00022634"/>
    </source>
</evidence>
<organism evidence="17 18">
    <name type="scientific">Tribolium castaneum</name>
    <name type="common">Red flour beetle</name>
    <dbReference type="NCBI Taxonomy" id="7070"/>
    <lineage>
        <taxon>Eukaryota</taxon>
        <taxon>Metazoa</taxon>
        <taxon>Ecdysozoa</taxon>
        <taxon>Arthropoda</taxon>
        <taxon>Hexapoda</taxon>
        <taxon>Insecta</taxon>
        <taxon>Pterygota</taxon>
        <taxon>Neoptera</taxon>
        <taxon>Endopterygota</taxon>
        <taxon>Coleoptera</taxon>
        <taxon>Polyphaga</taxon>
        <taxon>Cucujiformia</taxon>
        <taxon>Tenebrionidae</taxon>
        <taxon>Tenebrionidae incertae sedis</taxon>
        <taxon>Tribolium</taxon>
    </lineage>
</organism>
<dbReference type="InterPro" id="IPR036775">
    <property type="entry name" value="DNA_pol_Y-fam_lit_finger_sf"/>
</dbReference>
<evidence type="ECO:0000256" key="4">
    <source>
        <dbReference type="ARBA" id="ARBA00020399"/>
    </source>
</evidence>
<dbReference type="Gene3D" id="3.30.1490.100">
    <property type="entry name" value="DNA polymerase, Y-family, little finger domain"/>
    <property type="match status" value="1"/>
</dbReference>
<dbReference type="Gene3D" id="1.20.58.1280">
    <property type="entry name" value="DNA repair protein Rev1, C-terminal domain"/>
    <property type="match status" value="1"/>
</dbReference>
<feature type="region of interest" description="Disordered" evidence="14">
    <location>
        <begin position="611"/>
        <end position="664"/>
    </location>
</feature>